<sequence>MALKVLKYCHAEKVQVAQRKVEYFYVVHRCLSQMQQHTKTLLIYLMLDSVDAWSRETIISETGSAEIEVLDGWESDVNGQEEGYFTGDNVFVDYTVHKLDLQPNELGELHSGVMYIREHPWMAQEVFFD</sequence>
<accession>A0A9W9YYI6</accession>
<evidence type="ECO:0000313" key="2">
    <source>
        <dbReference type="Proteomes" id="UP001163046"/>
    </source>
</evidence>
<evidence type="ECO:0000313" key="1">
    <source>
        <dbReference type="EMBL" id="KAJ7371695.1"/>
    </source>
</evidence>
<keyword evidence="2" id="KW-1185">Reference proteome</keyword>
<protein>
    <submittedName>
        <fullName evidence="1">Uncharacterized protein</fullName>
    </submittedName>
</protein>
<organism evidence="1 2">
    <name type="scientific">Desmophyllum pertusum</name>
    <dbReference type="NCBI Taxonomy" id="174260"/>
    <lineage>
        <taxon>Eukaryota</taxon>
        <taxon>Metazoa</taxon>
        <taxon>Cnidaria</taxon>
        <taxon>Anthozoa</taxon>
        <taxon>Hexacorallia</taxon>
        <taxon>Scleractinia</taxon>
        <taxon>Caryophylliina</taxon>
        <taxon>Caryophylliidae</taxon>
        <taxon>Desmophyllum</taxon>
    </lineage>
</organism>
<gene>
    <name evidence="1" type="ORF">OS493_023726</name>
</gene>
<reference evidence="1" key="1">
    <citation type="submission" date="2023-01" db="EMBL/GenBank/DDBJ databases">
        <title>Genome assembly of the deep-sea coral Lophelia pertusa.</title>
        <authorList>
            <person name="Herrera S."/>
            <person name="Cordes E."/>
        </authorList>
    </citation>
    <scope>NUCLEOTIDE SEQUENCE</scope>
    <source>
        <strain evidence="1">USNM1676648</strain>
        <tissue evidence="1">Polyp</tissue>
    </source>
</reference>
<comment type="caution">
    <text evidence="1">The sequence shown here is derived from an EMBL/GenBank/DDBJ whole genome shotgun (WGS) entry which is preliminary data.</text>
</comment>
<dbReference type="AlphaFoldDB" id="A0A9W9YYI6"/>
<proteinExistence type="predicted"/>
<dbReference type="Proteomes" id="UP001163046">
    <property type="component" value="Unassembled WGS sequence"/>
</dbReference>
<name>A0A9W9YYI6_9CNID</name>
<dbReference type="EMBL" id="MU826843">
    <property type="protein sequence ID" value="KAJ7371695.1"/>
    <property type="molecule type" value="Genomic_DNA"/>
</dbReference>